<dbReference type="PANTHER" id="PTHR22803">
    <property type="entry name" value="MANNOSE, PHOSPHOLIPASE, LECTIN RECEPTOR RELATED"/>
    <property type="match status" value="1"/>
</dbReference>
<dbReference type="CDD" id="cd00037">
    <property type="entry name" value="CLECT"/>
    <property type="match status" value="1"/>
</dbReference>
<evidence type="ECO:0000313" key="3">
    <source>
        <dbReference type="Proteomes" id="UP000694844"/>
    </source>
</evidence>
<feature type="domain" description="C-type lectin" evidence="2">
    <location>
        <begin position="101"/>
        <end position="218"/>
    </location>
</feature>
<name>A0A8B8BSS1_CRAVI</name>
<dbReference type="PROSITE" id="PS00615">
    <property type="entry name" value="C_TYPE_LECTIN_1"/>
    <property type="match status" value="1"/>
</dbReference>
<dbReference type="AlphaFoldDB" id="A0A8B8BSS1"/>
<keyword evidence="1" id="KW-1015">Disulfide bond</keyword>
<evidence type="ECO:0000259" key="2">
    <source>
        <dbReference type="PROSITE" id="PS50041"/>
    </source>
</evidence>
<dbReference type="Pfam" id="PF00059">
    <property type="entry name" value="Lectin_C"/>
    <property type="match status" value="1"/>
</dbReference>
<dbReference type="InterPro" id="IPR001304">
    <property type="entry name" value="C-type_lectin-like"/>
</dbReference>
<evidence type="ECO:0000256" key="1">
    <source>
        <dbReference type="ARBA" id="ARBA00023157"/>
    </source>
</evidence>
<dbReference type="Gene3D" id="3.10.100.10">
    <property type="entry name" value="Mannose-Binding Protein A, subunit A"/>
    <property type="match status" value="1"/>
</dbReference>
<gene>
    <name evidence="4" type="primary">LOC111112833</name>
</gene>
<keyword evidence="3" id="KW-1185">Reference proteome</keyword>
<dbReference type="SUPFAM" id="SSF56436">
    <property type="entry name" value="C-type lectin-like"/>
    <property type="match status" value="1"/>
</dbReference>
<dbReference type="InterPro" id="IPR050111">
    <property type="entry name" value="C-type_lectin/snaclec_domain"/>
</dbReference>
<dbReference type="InterPro" id="IPR016186">
    <property type="entry name" value="C-type_lectin-like/link_sf"/>
</dbReference>
<dbReference type="OrthoDB" id="6271941at2759"/>
<dbReference type="SMART" id="SM00034">
    <property type="entry name" value="CLECT"/>
    <property type="match status" value="1"/>
</dbReference>
<proteinExistence type="predicted"/>
<dbReference type="KEGG" id="cvn:111112833"/>
<reference evidence="4" key="1">
    <citation type="submission" date="2025-08" db="UniProtKB">
        <authorList>
            <consortium name="RefSeq"/>
        </authorList>
    </citation>
    <scope>IDENTIFICATION</scope>
    <source>
        <tissue evidence="4">Whole sample</tissue>
    </source>
</reference>
<evidence type="ECO:0000313" key="4">
    <source>
        <dbReference type="RefSeq" id="XP_022306383.1"/>
    </source>
</evidence>
<accession>A0A8B8BSS1</accession>
<dbReference type="GeneID" id="111112833"/>
<dbReference type="InterPro" id="IPR018378">
    <property type="entry name" value="C-type_lectin_CS"/>
</dbReference>
<dbReference type="RefSeq" id="XP_022306383.1">
    <property type="nucleotide sequence ID" value="XM_022450675.1"/>
</dbReference>
<organism evidence="3 4">
    <name type="scientific">Crassostrea virginica</name>
    <name type="common">Eastern oyster</name>
    <dbReference type="NCBI Taxonomy" id="6565"/>
    <lineage>
        <taxon>Eukaryota</taxon>
        <taxon>Metazoa</taxon>
        <taxon>Spiralia</taxon>
        <taxon>Lophotrochozoa</taxon>
        <taxon>Mollusca</taxon>
        <taxon>Bivalvia</taxon>
        <taxon>Autobranchia</taxon>
        <taxon>Pteriomorphia</taxon>
        <taxon>Ostreida</taxon>
        <taxon>Ostreoidea</taxon>
        <taxon>Ostreidae</taxon>
        <taxon>Crassostrea</taxon>
    </lineage>
</organism>
<dbReference type="Proteomes" id="UP000694844">
    <property type="component" value="Chromosome 9"/>
</dbReference>
<protein>
    <submittedName>
        <fullName evidence="4">CD209 antigen-like protein A</fullName>
    </submittedName>
</protein>
<dbReference type="InterPro" id="IPR016187">
    <property type="entry name" value="CTDL_fold"/>
</dbReference>
<dbReference type="PROSITE" id="PS50041">
    <property type="entry name" value="C_TYPE_LECTIN_2"/>
    <property type="match status" value="1"/>
</dbReference>
<sequence>MFLRIQAKKTPKEIRMLQWTVFIYVFAVIDGQPLYDNADDRDMCNVYQQEIYCTELRQRLEEKDMMDGTSTEEDCGVLPQETDDLEQEPKSVKLISEGVCFDNSIYFVGLTKETWTDAQKICLNKGAKLVVIQNEKENKFIRRLSRYIGETVWIGGTDSTKEGSWTWAESTDAMLFKAWGPNQPNNYNNNQDCLSLYMKFDFMWADENCLTKYKYICEKKNTK</sequence>